<evidence type="ECO:0000313" key="1">
    <source>
        <dbReference type="EMBL" id="ABT15160.1"/>
    </source>
</evidence>
<accession>A7IXT6</accession>
<sequence length="145" mass="16640">MNSRVISHSDDIIARPFVNLLKDDISFNDFAKECAKKIGGKPEDWEKRNKALLGLFDNKHKKLRIGTRFKIPHHIVEKAINDYASSSSLSQDVSTRTTSDSSPTMDDFNRISYYPSKSNAHHHDFITELNKSLRKSIDYTRKISV</sequence>
<dbReference type="OrthoDB" id="28441at10239"/>
<keyword evidence="2" id="KW-1185">Reference proteome</keyword>
<dbReference type="EMBL" id="DQ491002">
    <property type="protein sequence ID" value="ABT15160.1"/>
    <property type="molecule type" value="Genomic_DNA"/>
</dbReference>
<evidence type="ECO:0000313" key="2">
    <source>
        <dbReference type="Proteomes" id="UP000202419"/>
    </source>
</evidence>
<gene>
    <name evidence="1" type="primary">B761L</name>
    <name evidence="1" type="ORF">NY2A_B761L</name>
</gene>
<reference evidence="1 2" key="1">
    <citation type="journal article" date="2007" name="Virology">
        <title>Sequence and annotation of the 369-kb NY-2A and the 345-kb AR158 viruses that infect Chlorella NC64A.</title>
        <authorList>
            <person name="Fitzgerald L.A."/>
            <person name="Graves M.V."/>
            <person name="Li X."/>
            <person name="Feldblyum T."/>
            <person name="Nierman W.C."/>
            <person name="Van Etten J.L."/>
        </authorList>
    </citation>
    <scope>NUCLEOTIDE SEQUENCE [LARGE SCALE GENOMIC DNA]</scope>
    <source>
        <strain evidence="1 2">NY-2A</strain>
    </source>
</reference>
<dbReference type="KEGG" id="vg:5659179"/>
<organism evidence="1 2">
    <name type="scientific">Paramecium bursaria Chlorella virus NY2A</name>
    <name type="common">PBCV-NY2A</name>
    <dbReference type="NCBI Taxonomy" id="46021"/>
    <lineage>
        <taxon>Viruses</taxon>
        <taxon>Varidnaviria</taxon>
        <taxon>Bamfordvirae</taxon>
        <taxon>Nucleocytoviricota</taxon>
        <taxon>Megaviricetes</taxon>
        <taxon>Algavirales</taxon>
        <taxon>Phycodnaviridae</taxon>
        <taxon>Chlorovirus</taxon>
        <taxon>Chlorovirus americanus</taxon>
    </lineage>
</organism>
<proteinExistence type="predicted"/>
<protein>
    <submittedName>
        <fullName evidence="1">Uncharacterized protein B761L</fullName>
    </submittedName>
</protein>
<organismHost>
    <name type="scientific">Chlorella</name>
    <dbReference type="NCBI Taxonomy" id="3071"/>
</organismHost>
<dbReference type="Proteomes" id="UP000202419">
    <property type="component" value="Segment"/>
</dbReference>
<dbReference type="RefSeq" id="YP_001497957.1">
    <property type="nucleotide sequence ID" value="NC_009898.1"/>
</dbReference>
<name>A7IXT6_PBCVN</name>
<dbReference type="GeneID" id="5659179"/>